<proteinExistence type="predicted"/>
<dbReference type="Proteomes" id="UP000245119">
    <property type="component" value="Linkage Group LG12"/>
</dbReference>
<evidence type="ECO:0000256" key="1">
    <source>
        <dbReference type="SAM" id="MobiDB-lite"/>
    </source>
</evidence>
<accession>A0A2T7NJ71</accession>
<sequence length="295" mass="32971">MISRELTEKNNVGDTVDVNASTVESGDEAHTVPLDADTIATPHCLTLCYAQDKTPKQLSDKFPQQKLHKHPGESILIERSHSADILLNAADMPRSFVELWCQLERACRPHWYIKKKDTSKKVQVYENGNSVSLNQHQRVEISDSCRIKLEYLTFTVRIEDGDDLNGDFEVQVLPHESESGEQALDVHSPSMSCLLPHSGYVAANILQCSQVCSINTCQTCGKTMGLQLTAVPVERPTAGPHDAHVTGVTDANVCIHHESSCFAMHPIWASNDQSNNRNNREPVEDDERHTQKHFH</sequence>
<feature type="region of interest" description="Disordered" evidence="1">
    <location>
        <begin position="271"/>
        <end position="295"/>
    </location>
</feature>
<keyword evidence="3" id="KW-1185">Reference proteome</keyword>
<evidence type="ECO:0008006" key="4">
    <source>
        <dbReference type="Google" id="ProtNLM"/>
    </source>
</evidence>
<feature type="compositionally biased region" description="Basic and acidic residues" evidence="1">
    <location>
        <begin position="278"/>
        <end position="289"/>
    </location>
</feature>
<dbReference type="AlphaFoldDB" id="A0A2T7NJ71"/>
<gene>
    <name evidence="2" type="ORF">C0Q70_19377</name>
</gene>
<evidence type="ECO:0000313" key="3">
    <source>
        <dbReference type="Proteomes" id="UP000245119"/>
    </source>
</evidence>
<reference evidence="2 3" key="1">
    <citation type="submission" date="2018-04" db="EMBL/GenBank/DDBJ databases">
        <title>The genome of golden apple snail Pomacea canaliculata provides insight into stress tolerance and invasive adaptation.</title>
        <authorList>
            <person name="Liu C."/>
            <person name="Liu B."/>
            <person name="Ren Y."/>
            <person name="Zhang Y."/>
            <person name="Wang H."/>
            <person name="Li S."/>
            <person name="Jiang F."/>
            <person name="Yin L."/>
            <person name="Zhang G."/>
            <person name="Qian W."/>
            <person name="Fan W."/>
        </authorList>
    </citation>
    <scope>NUCLEOTIDE SEQUENCE [LARGE SCALE GENOMIC DNA]</scope>
    <source>
        <strain evidence="2">SZHN2017</strain>
        <tissue evidence="2">Muscle</tissue>
    </source>
</reference>
<dbReference type="EMBL" id="PZQS01000012">
    <property type="protein sequence ID" value="PVD21208.1"/>
    <property type="molecule type" value="Genomic_DNA"/>
</dbReference>
<comment type="caution">
    <text evidence="2">The sequence shown here is derived from an EMBL/GenBank/DDBJ whole genome shotgun (WGS) entry which is preliminary data.</text>
</comment>
<evidence type="ECO:0000313" key="2">
    <source>
        <dbReference type="EMBL" id="PVD21208.1"/>
    </source>
</evidence>
<name>A0A2T7NJ71_POMCA</name>
<protein>
    <recommendedName>
        <fullName evidence="4">FHA domain-containing protein</fullName>
    </recommendedName>
</protein>
<organism evidence="2 3">
    <name type="scientific">Pomacea canaliculata</name>
    <name type="common">Golden apple snail</name>
    <dbReference type="NCBI Taxonomy" id="400727"/>
    <lineage>
        <taxon>Eukaryota</taxon>
        <taxon>Metazoa</taxon>
        <taxon>Spiralia</taxon>
        <taxon>Lophotrochozoa</taxon>
        <taxon>Mollusca</taxon>
        <taxon>Gastropoda</taxon>
        <taxon>Caenogastropoda</taxon>
        <taxon>Architaenioglossa</taxon>
        <taxon>Ampullarioidea</taxon>
        <taxon>Ampullariidae</taxon>
        <taxon>Pomacea</taxon>
    </lineage>
</organism>